<dbReference type="NCBIfam" id="TIGR03725">
    <property type="entry name" value="T6A_YeaZ"/>
    <property type="match status" value="1"/>
</dbReference>
<accession>A0A1I0NZ81</accession>
<dbReference type="STRING" id="29529.SAMN04488122_0431"/>
<name>A0A1I0NZ81_9BACT</name>
<dbReference type="PANTHER" id="PTHR11735">
    <property type="entry name" value="TRNA N6-ADENOSINE THREONYLCARBAMOYLTRANSFERASE"/>
    <property type="match status" value="1"/>
</dbReference>
<proteinExistence type="predicted"/>
<dbReference type="InterPro" id="IPR022496">
    <property type="entry name" value="T6A_TsaB"/>
</dbReference>
<dbReference type="Pfam" id="PF00814">
    <property type="entry name" value="TsaD"/>
    <property type="match status" value="1"/>
</dbReference>
<dbReference type="AlphaFoldDB" id="A0A1I0NZ81"/>
<dbReference type="CDD" id="cd24032">
    <property type="entry name" value="ASKHA_NBD_TsaB"/>
    <property type="match status" value="1"/>
</dbReference>
<sequence length="225" mass="24572">MALILNIDTATTTGSVSLSRDGQVLQTLVNEKQQDHAATMTLFVQQILKEQAITPSQLDAVAVSAGPGSYTGLRVGVATAKGLCYAWDKPLLAISTLKMMAQGLVATVKDATALYCPMLDARRQEVFMGLYDAGLNEVMPPQAMILEPTSLDVQLDAHKIYFFGDGSPKWQLMVSSHKNAIFAEYVINAAHMAPLSADAFDKKQFVDLAYFSPFYLKPFYSPQKP</sequence>
<dbReference type="EMBL" id="FOJG01000001">
    <property type="protein sequence ID" value="SEW06480.1"/>
    <property type="molecule type" value="Genomic_DNA"/>
</dbReference>
<reference evidence="3" key="1">
    <citation type="submission" date="2016-10" db="EMBL/GenBank/DDBJ databases">
        <authorList>
            <person name="Varghese N."/>
            <person name="Submissions S."/>
        </authorList>
    </citation>
    <scope>NUCLEOTIDE SEQUENCE [LARGE SCALE GENOMIC DNA]</scope>
    <source>
        <strain evidence="3">DSM 3695</strain>
    </source>
</reference>
<gene>
    <name evidence="2" type="ORF">SAMN04488122_0431</name>
</gene>
<dbReference type="GO" id="GO:0005829">
    <property type="term" value="C:cytosol"/>
    <property type="evidence" value="ECO:0007669"/>
    <property type="project" value="TreeGrafter"/>
</dbReference>
<evidence type="ECO:0000259" key="1">
    <source>
        <dbReference type="Pfam" id="PF00814"/>
    </source>
</evidence>
<dbReference type="RefSeq" id="WP_089889936.1">
    <property type="nucleotide sequence ID" value="NZ_FOJG01000001.1"/>
</dbReference>
<evidence type="ECO:0000313" key="3">
    <source>
        <dbReference type="Proteomes" id="UP000199310"/>
    </source>
</evidence>
<dbReference type="SUPFAM" id="SSF53067">
    <property type="entry name" value="Actin-like ATPase domain"/>
    <property type="match status" value="2"/>
</dbReference>
<dbReference type="PANTHER" id="PTHR11735:SF11">
    <property type="entry name" value="TRNA THREONYLCARBAMOYLADENOSINE BIOSYNTHESIS PROTEIN TSAB"/>
    <property type="match status" value="1"/>
</dbReference>
<feature type="domain" description="Gcp-like" evidence="1">
    <location>
        <begin position="33"/>
        <end position="133"/>
    </location>
</feature>
<dbReference type="InterPro" id="IPR043129">
    <property type="entry name" value="ATPase_NBD"/>
</dbReference>
<dbReference type="Gene3D" id="3.30.420.40">
    <property type="match status" value="2"/>
</dbReference>
<evidence type="ECO:0000313" key="2">
    <source>
        <dbReference type="EMBL" id="SEW06480.1"/>
    </source>
</evidence>
<dbReference type="Proteomes" id="UP000199310">
    <property type="component" value="Unassembled WGS sequence"/>
</dbReference>
<organism evidence="2 3">
    <name type="scientific">Chitinophaga arvensicola</name>
    <dbReference type="NCBI Taxonomy" id="29529"/>
    <lineage>
        <taxon>Bacteria</taxon>
        <taxon>Pseudomonadati</taxon>
        <taxon>Bacteroidota</taxon>
        <taxon>Chitinophagia</taxon>
        <taxon>Chitinophagales</taxon>
        <taxon>Chitinophagaceae</taxon>
        <taxon>Chitinophaga</taxon>
    </lineage>
</organism>
<dbReference type="OrthoDB" id="9784166at2"/>
<dbReference type="InterPro" id="IPR000905">
    <property type="entry name" value="Gcp-like_dom"/>
</dbReference>
<protein>
    <submittedName>
        <fullName evidence="2">tRNA threonylcarbamoyladenosine biosynthesis protein TsaB</fullName>
    </submittedName>
</protein>
<dbReference type="GO" id="GO:0002949">
    <property type="term" value="P:tRNA threonylcarbamoyladenosine modification"/>
    <property type="evidence" value="ECO:0007669"/>
    <property type="project" value="InterPro"/>
</dbReference>
<keyword evidence="3" id="KW-1185">Reference proteome</keyword>